<comment type="catalytic activity">
    <reaction evidence="7">
        <text>(6R)-5,10-methylene-5,6,7,8-tetrahydrofolate + 3-methyl-2-oxobutanoate + H2O = 2-dehydropantoate + (6S)-5,6,7,8-tetrahydrofolate</text>
        <dbReference type="Rhea" id="RHEA:11824"/>
        <dbReference type="ChEBI" id="CHEBI:11561"/>
        <dbReference type="ChEBI" id="CHEBI:11851"/>
        <dbReference type="ChEBI" id="CHEBI:15377"/>
        <dbReference type="ChEBI" id="CHEBI:15636"/>
        <dbReference type="ChEBI" id="CHEBI:57453"/>
        <dbReference type="EC" id="2.1.2.11"/>
    </reaction>
</comment>
<feature type="binding site" evidence="7 10">
    <location>
        <position position="86"/>
    </location>
    <ligand>
        <name>Mg(2+)</name>
        <dbReference type="ChEBI" id="CHEBI:18420"/>
    </ligand>
</feature>
<dbReference type="HAMAP" id="MF_00156">
    <property type="entry name" value="PanB"/>
    <property type="match status" value="1"/>
</dbReference>
<feature type="binding site" evidence="7 9">
    <location>
        <position position="86"/>
    </location>
    <ligand>
        <name>3-methyl-2-oxobutanoate</name>
        <dbReference type="ChEBI" id="CHEBI:11851"/>
    </ligand>
</feature>
<dbReference type="NCBIfam" id="TIGR00222">
    <property type="entry name" value="panB"/>
    <property type="match status" value="1"/>
</dbReference>
<gene>
    <name evidence="7 11" type="primary">panB</name>
    <name evidence="11" type="ORF">CCAL9337_08655</name>
</gene>
<organism evidence="11 12">
    <name type="scientific">Campylobacter californiensis</name>
    <dbReference type="NCBI Taxonomy" id="1032243"/>
    <lineage>
        <taxon>Bacteria</taxon>
        <taxon>Pseudomonadati</taxon>
        <taxon>Campylobacterota</taxon>
        <taxon>Epsilonproteobacteria</taxon>
        <taxon>Campylobacterales</taxon>
        <taxon>Campylobacteraceae</taxon>
        <taxon>Campylobacter</taxon>
    </lineage>
</organism>
<comment type="caution">
    <text evidence="11">The sequence shown here is derived from an EMBL/GenBank/DDBJ whole genome shotgun (WGS) entry which is preliminary data.</text>
</comment>
<evidence type="ECO:0000313" key="12">
    <source>
        <dbReference type="Proteomes" id="UP000650616"/>
    </source>
</evidence>
<feature type="binding site" evidence="7 9">
    <location>
        <position position="115"/>
    </location>
    <ligand>
        <name>3-methyl-2-oxobutanoate</name>
        <dbReference type="ChEBI" id="CHEBI:11851"/>
    </ligand>
</feature>
<comment type="cofactor">
    <cofactor evidence="7 10">
        <name>Mg(2+)</name>
        <dbReference type="ChEBI" id="CHEBI:18420"/>
    </cofactor>
    <text evidence="7 10">Binds 1 Mg(2+) ion per subunit.</text>
</comment>
<dbReference type="GO" id="GO:0005737">
    <property type="term" value="C:cytoplasm"/>
    <property type="evidence" value="ECO:0007669"/>
    <property type="project" value="UniProtKB-SubCell"/>
</dbReference>
<accession>A0AAW3ZVR7</accession>
<keyword evidence="7" id="KW-0963">Cytoplasm</keyword>
<dbReference type="InterPro" id="IPR040442">
    <property type="entry name" value="Pyrv_kinase-like_dom_sf"/>
</dbReference>
<evidence type="ECO:0000256" key="5">
    <source>
        <dbReference type="ARBA" id="ARBA00022679"/>
    </source>
</evidence>
<evidence type="ECO:0000256" key="4">
    <source>
        <dbReference type="ARBA" id="ARBA00022655"/>
    </source>
</evidence>
<evidence type="ECO:0000256" key="7">
    <source>
        <dbReference type="HAMAP-Rule" id="MF_00156"/>
    </source>
</evidence>
<dbReference type="SUPFAM" id="SSF51621">
    <property type="entry name" value="Phosphoenolpyruvate/pyruvate domain"/>
    <property type="match status" value="1"/>
</dbReference>
<evidence type="ECO:0000256" key="10">
    <source>
        <dbReference type="PIRSR" id="PIRSR000388-3"/>
    </source>
</evidence>
<dbReference type="RefSeq" id="WP_170017153.1">
    <property type="nucleotide sequence ID" value="NZ_CP012545.1"/>
</dbReference>
<evidence type="ECO:0000256" key="3">
    <source>
        <dbReference type="ARBA" id="ARBA00011424"/>
    </source>
</evidence>
<keyword evidence="7 10" id="KW-0479">Metal-binding</keyword>
<dbReference type="NCBIfam" id="NF001452">
    <property type="entry name" value="PRK00311.1"/>
    <property type="match status" value="1"/>
</dbReference>
<evidence type="ECO:0000256" key="6">
    <source>
        <dbReference type="ARBA" id="ARBA00056497"/>
    </source>
</evidence>
<dbReference type="FunFam" id="3.20.20.60:FF:000003">
    <property type="entry name" value="3-methyl-2-oxobutanoate hydroxymethyltransferase"/>
    <property type="match status" value="1"/>
</dbReference>
<comment type="subcellular location">
    <subcellularLocation>
        <location evidence="7">Cytoplasm</location>
    </subcellularLocation>
</comment>
<dbReference type="PIRSF" id="PIRSF000388">
    <property type="entry name" value="Pantoate_hydroxy_MeTrfase"/>
    <property type="match status" value="1"/>
</dbReference>
<comment type="function">
    <text evidence="6 7">Catalyzes the reversible reaction in which hydroxymethyl group from 5,10-methylenetetrahydrofolate is transferred onto alpha-ketoisovalerate to form ketopantoate.</text>
</comment>
<dbReference type="EMBL" id="LIWG01000014">
    <property type="protein sequence ID" value="MBE3608787.1"/>
    <property type="molecule type" value="Genomic_DNA"/>
</dbReference>
<dbReference type="InterPro" id="IPR003700">
    <property type="entry name" value="Pantoate_hydroxy_MeTrfase"/>
</dbReference>
<reference evidence="11 12" key="1">
    <citation type="submission" date="2015-08" db="EMBL/GenBank/DDBJ databases">
        <title>Comparative genomics of the Campylobacter concisus group.</title>
        <authorList>
            <person name="Yee E."/>
            <person name="Chapman M.H."/>
            <person name="Huynh S."/>
            <person name="Bono J.L."/>
            <person name="On S.L."/>
            <person name="St Leger J."/>
            <person name="Foster G."/>
            <person name="Parker C.T."/>
            <person name="Miller W.G."/>
        </authorList>
    </citation>
    <scope>NUCLEOTIDE SEQUENCE [LARGE SCALE GENOMIC DNA]</scope>
    <source>
        <strain evidence="11 12">RM9337</strain>
    </source>
</reference>
<dbReference type="Proteomes" id="UP000650616">
    <property type="component" value="Unassembled WGS sequence"/>
</dbReference>
<dbReference type="PANTHER" id="PTHR20881:SF0">
    <property type="entry name" value="3-METHYL-2-OXOBUTANOATE HYDROXYMETHYLTRANSFERASE"/>
    <property type="match status" value="1"/>
</dbReference>
<feature type="binding site" evidence="7 9">
    <location>
        <begin position="47"/>
        <end position="48"/>
    </location>
    <ligand>
        <name>3-methyl-2-oxobutanoate</name>
        <dbReference type="ChEBI" id="CHEBI:11851"/>
    </ligand>
</feature>
<name>A0AAW3ZVR7_9BACT</name>
<dbReference type="Gene3D" id="3.20.20.60">
    <property type="entry name" value="Phosphoenolpyruvate-binding domains"/>
    <property type="match status" value="1"/>
</dbReference>
<comment type="similarity">
    <text evidence="2 7">Belongs to the PanB family.</text>
</comment>
<dbReference type="CDD" id="cd06557">
    <property type="entry name" value="KPHMT-like"/>
    <property type="match status" value="1"/>
</dbReference>
<dbReference type="GO" id="GO:0003864">
    <property type="term" value="F:3-methyl-2-oxobutanoate hydroxymethyltransferase activity"/>
    <property type="evidence" value="ECO:0007669"/>
    <property type="project" value="UniProtKB-UniRule"/>
</dbReference>
<dbReference type="EC" id="2.1.2.11" evidence="7"/>
<feature type="binding site" evidence="7 10">
    <location>
        <position position="47"/>
    </location>
    <ligand>
        <name>Mg(2+)</name>
        <dbReference type="ChEBI" id="CHEBI:18420"/>
    </ligand>
</feature>
<protein>
    <recommendedName>
        <fullName evidence="7">3-methyl-2-oxobutanoate hydroxymethyltransferase</fullName>
        <ecNumber evidence="7">2.1.2.11</ecNumber>
    </recommendedName>
    <alternativeName>
        <fullName evidence="7">Ketopantoate hydroxymethyltransferase</fullName>
        <shortName evidence="7">KPHMT</shortName>
    </alternativeName>
</protein>
<proteinExistence type="inferred from homology"/>
<evidence type="ECO:0000256" key="9">
    <source>
        <dbReference type="PIRSR" id="PIRSR000388-2"/>
    </source>
</evidence>
<evidence type="ECO:0000256" key="1">
    <source>
        <dbReference type="ARBA" id="ARBA00005033"/>
    </source>
</evidence>
<sequence length="268" mass="29282">MTANTKKITVTDIQKKKNKEPIVAITAYDALFAKIFDEAADIILVGDSLNMSFNNKQDTLSIGINEMIYHTNAVCAGAKQALIITDMPFGSYTNEDMALKNAVKIFKKTKADAVKLEGGLRVANTIKRLCDEGISVCGHIGLMPQFVRFEGGYSVKGRDPKTAQNLINDARALEAAGVFAIVLEGVVSDVAQAVSKSVNVPIIGIGSGNQVDGQILVWSDMLGFFDKFKPKFVKRYLDGANLIKNAVQNYADEVKSRAFPNEEFEYKN</sequence>
<dbReference type="InterPro" id="IPR015813">
    <property type="entry name" value="Pyrv/PenolPyrv_kinase-like_dom"/>
</dbReference>
<keyword evidence="4 7" id="KW-0566">Pantothenate biosynthesis</keyword>
<evidence type="ECO:0000256" key="8">
    <source>
        <dbReference type="PIRSR" id="PIRSR000388-1"/>
    </source>
</evidence>
<keyword evidence="7 10" id="KW-0460">Magnesium</keyword>
<feature type="active site" description="Proton acceptor" evidence="7 8">
    <location>
        <position position="184"/>
    </location>
</feature>
<evidence type="ECO:0000256" key="2">
    <source>
        <dbReference type="ARBA" id="ARBA00008676"/>
    </source>
</evidence>
<keyword evidence="12" id="KW-1185">Reference proteome</keyword>
<comment type="pathway">
    <text evidence="1 7">Cofactor biosynthesis; (R)-pantothenate biosynthesis; (R)-pantoate from 3-methyl-2-oxobutanoate: step 1/2.</text>
</comment>
<keyword evidence="5 7" id="KW-0808">Transferase</keyword>
<feature type="binding site" evidence="7 10">
    <location>
        <position position="117"/>
    </location>
    <ligand>
        <name>Mg(2+)</name>
        <dbReference type="ChEBI" id="CHEBI:18420"/>
    </ligand>
</feature>
<dbReference type="Pfam" id="PF02548">
    <property type="entry name" value="Pantoate_transf"/>
    <property type="match status" value="1"/>
</dbReference>
<dbReference type="PANTHER" id="PTHR20881">
    <property type="entry name" value="3-METHYL-2-OXOBUTANOATE HYDROXYMETHYLTRANSFERASE"/>
    <property type="match status" value="1"/>
</dbReference>
<evidence type="ECO:0000313" key="11">
    <source>
        <dbReference type="EMBL" id="MBE3608787.1"/>
    </source>
</evidence>
<comment type="subunit">
    <text evidence="3 7">Homodecamer; pentamer of dimers.</text>
</comment>
<dbReference type="AlphaFoldDB" id="A0AAW3ZVR7"/>
<dbReference type="GO" id="GO:0000287">
    <property type="term" value="F:magnesium ion binding"/>
    <property type="evidence" value="ECO:0007669"/>
    <property type="project" value="TreeGrafter"/>
</dbReference>
<dbReference type="GO" id="GO:0015940">
    <property type="term" value="P:pantothenate biosynthetic process"/>
    <property type="evidence" value="ECO:0007669"/>
    <property type="project" value="UniProtKB-UniRule"/>
</dbReference>